<dbReference type="Pfam" id="PF18707">
    <property type="entry name" value="IL2RB_N1"/>
    <property type="match status" value="1"/>
</dbReference>
<dbReference type="PANTHER" id="PTHR23037:SF22">
    <property type="entry name" value="CYTOKINE RECEPTOR COMMON SUBUNIT BETA"/>
    <property type="match status" value="1"/>
</dbReference>
<feature type="region of interest" description="Disordered" evidence="9">
    <location>
        <begin position="452"/>
        <end position="474"/>
    </location>
</feature>
<evidence type="ECO:0000259" key="11">
    <source>
        <dbReference type="Pfam" id="PF18707"/>
    </source>
</evidence>
<dbReference type="EMBL" id="RHFK02000010">
    <property type="protein sequence ID" value="TWW69548.1"/>
    <property type="molecule type" value="Genomic_DNA"/>
</dbReference>
<feature type="non-terminal residue" evidence="12">
    <location>
        <position position="1"/>
    </location>
</feature>
<evidence type="ECO:0000256" key="8">
    <source>
        <dbReference type="ARBA" id="ARBA00023170"/>
    </source>
</evidence>
<protein>
    <recommendedName>
        <fullName evidence="11">Interleukin-2 receptor subunit beta N-terminal domain-containing protein</fullName>
    </recommendedName>
</protein>
<evidence type="ECO:0000256" key="6">
    <source>
        <dbReference type="ARBA" id="ARBA00023136"/>
    </source>
</evidence>
<keyword evidence="3 10" id="KW-0812">Transmembrane</keyword>
<name>A0A5C6NS16_9TELE</name>
<dbReference type="GO" id="GO:0004896">
    <property type="term" value="F:cytokine receptor activity"/>
    <property type="evidence" value="ECO:0007669"/>
    <property type="project" value="TreeGrafter"/>
</dbReference>
<gene>
    <name evidence="12" type="ORF">D4764_18G0003540</name>
</gene>
<feature type="domain" description="Interleukin-2 receptor subunit beta N-terminal" evidence="11">
    <location>
        <begin position="116"/>
        <end position="197"/>
    </location>
</feature>
<evidence type="ECO:0000256" key="9">
    <source>
        <dbReference type="SAM" id="MobiDB-lite"/>
    </source>
</evidence>
<feature type="compositionally biased region" description="Pro residues" evidence="9">
    <location>
        <begin position="529"/>
        <end position="538"/>
    </location>
</feature>
<feature type="transmembrane region" description="Helical" evidence="10">
    <location>
        <begin position="330"/>
        <end position="348"/>
    </location>
</feature>
<dbReference type="GO" id="GO:0016064">
    <property type="term" value="P:immunoglobulin mediated immune response"/>
    <property type="evidence" value="ECO:0007669"/>
    <property type="project" value="TreeGrafter"/>
</dbReference>
<sequence length="587" mass="63320">LPASDMAGLTFSPRPTHLQASALICVMICEGTSGSTSAGPNGKPPGHVDDGARVPAEGRRQVTTPTATTSVPFLAITHHHVSDCVVTMATHRCLHLLILLLSLDVASPADGPEVPGLLCVNDYVNTVTCGWHGAARAPGANCSISGVEKIRIVRKGSREIIRSCSLEQLGNSPPSCSVVFETEFNPYRKIPSIRMECDGALVENLTAYQPRSHIKMNPPTAPVVNTTANDSWISWGPSAPWSRFESGEFHVQIKQTNQQWEEAKDLYTQVQKLRVPSSKMTGLCDVRVRVRPNKSPNKYWSNWSPTTSWFVETERDENWTLDLMPLATRLILSLGVICVVILVLYAGCFRKSVYKKKPVPNPSKYFCTLQSLYEGNLKAWLNPAEAFFITQPIDGISAIEVCDAAVASVSPPSSVFPSAPMQSDASGSSPSLSSFFNVGYFPSSSFSGSAPAVHSPASSAYPDEGDSGDAGVSGSLCSSFGNTRSYESLKRESQSPDSGFSFRKEDESKETDSEVSGDQICPLLGLLPQRPPKPPLLSPPHLSSGDPPVDSAEGGSVCRSSSMNEQPCRTGYLTLKELHMTFSNKSI</sequence>
<comment type="subcellular location">
    <subcellularLocation>
        <location evidence="1">Membrane</location>
        <topology evidence="1">Single-pass membrane protein</topology>
    </subcellularLocation>
</comment>
<comment type="caution">
    <text evidence="12">The sequence shown here is derived from an EMBL/GenBank/DDBJ whole genome shotgun (WGS) entry which is preliminary data.</text>
</comment>
<dbReference type="GO" id="GO:0009897">
    <property type="term" value="C:external side of plasma membrane"/>
    <property type="evidence" value="ECO:0007669"/>
    <property type="project" value="TreeGrafter"/>
</dbReference>
<evidence type="ECO:0000256" key="2">
    <source>
        <dbReference type="ARBA" id="ARBA00008280"/>
    </source>
</evidence>
<keyword evidence="5 10" id="KW-1133">Transmembrane helix</keyword>
<dbReference type="SUPFAM" id="SSF49265">
    <property type="entry name" value="Fibronectin type III"/>
    <property type="match status" value="1"/>
</dbReference>
<evidence type="ECO:0000256" key="10">
    <source>
        <dbReference type="SAM" id="Phobius"/>
    </source>
</evidence>
<dbReference type="PANTHER" id="PTHR23037">
    <property type="entry name" value="CYTOKINE RECEPTOR"/>
    <property type="match status" value="1"/>
</dbReference>
<evidence type="ECO:0000256" key="7">
    <source>
        <dbReference type="ARBA" id="ARBA00023157"/>
    </source>
</evidence>
<evidence type="ECO:0000256" key="4">
    <source>
        <dbReference type="ARBA" id="ARBA00022729"/>
    </source>
</evidence>
<dbReference type="AlphaFoldDB" id="A0A5C6NS16"/>
<dbReference type="Proteomes" id="UP000324091">
    <property type="component" value="Chromosome 18"/>
</dbReference>
<evidence type="ECO:0000313" key="13">
    <source>
        <dbReference type="Proteomes" id="UP000324091"/>
    </source>
</evidence>
<dbReference type="Gene3D" id="2.60.40.10">
    <property type="entry name" value="Immunoglobulins"/>
    <property type="match status" value="2"/>
</dbReference>
<organism evidence="12 13">
    <name type="scientific">Takifugu flavidus</name>
    <name type="common">sansaifugu</name>
    <dbReference type="NCBI Taxonomy" id="433684"/>
    <lineage>
        <taxon>Eukaryota</taxon>
        <taxon>Metazoa</taxon>
        <taxon>Chordata</taxon>
        <taxon>Craniata</taxon>
        <taxon>Vertebrata</taxon>
        <taxon>Euteleostomi</taxon>
        <taxon>Actinopterygii</taxon>
        <taxon>Neopterygii</taxon>
        <taxon>Teleostei</taxon>
        <taxon>Neoteleostei</taxon>
        <taxon>Acanthomorphata</taxon>
        <taxon>Eupercaria</taxon>
        <taxon>Tetraodontiformes</taxon>
        <taxon>Tetradontoidea</taxon>
        <taxon>Tetraodontidae</taxon>
        <taxon>Takifugu</taxon>
    </lineage>
</organism>
<keyword evidence="8" id="KW-0675">Receptor</keyword>
<proteinExistence type="inferred from homology"/>
<evidence type="ECO:0000256" key="3">
    <source>
        <dbReference type="ARBA" id="ARBA00022692"/>
    </source>
</evidence>
<feature type="compositionally biased region" description="Low complexity" evidence="9">
    <location>
        <begin position="452"/>
        <end position="462"/>
    </location>
</feature>
<feature type="region of interest" description="Disordered" evidence="9">
    <location>
        <begin position="486"/>
        <end position="563"/>
    </location>
</feature>
<keyword evidence="6 10" id="KW-0472">Membrane</keyword>
<keyword evidence="7" id="KW-1015">Disulfide bond</keyword>
<reference evidence="12 13" key="1">
    <citation type="submission" date="2019-04" db="EMBL/GenBank/DDBJ databases">
        <title>Chromosome genome assembly for Takifugu flavidus.</title>
        <authorList>
            <person name="Xiao S."/>
        </authorList>
    </citation>
    <scope>NUCLEOTIDE SEQUENCE [LARGE SCALE GENOMIC DNA]</scope>
    <source>
        <strain evidence="12">HTHZ2018</strain>
        <tissue evidence="12">Muscle</tissue>
    </source>
</reference>
<evidence type="ECO:0000256" key="5">
    <source>
        <dbReference type="ARBA" id="ARBA00022989"/>
    </source>
</evidence>
<keyword evidence="4" id="KW-0732">Signal</keyword>
<feature type="compositionally biased region" description="Basic and acidic residues" evidence="9">
    <location>
        <begin position="502"/>
        <end position="512"/>
    </location>
</feature>
<dbReference type="InterPro" id="IPR013783">
    <property type="entry name" value="Ig-like_fold"/>
</dbReference>
<dbReference type="InterPro" id="IPR036116">
    <property type="entry name" value="FN3_sf"/>
</dbReference>
<accession>A0A5C6NS16</accession>
<evidence type="ECO:0000313" key="12">
    <source>
        <dbReference type="EMBL" id="TWW69548.1"/>
    </source>
</evidence>
<comment type="similarity">
    <text evidence="2">Belongs to the type I cytokine receptor family. Type 4 subfamily.</text>
</comment>
<keyword evidence="13" id="KW-1185">Reference proteome</keyword>
<evidence type="ECO:0000256" key="1">
    <source>
        <dbReference type="ARBA" id="ARBA00004167"/>
    </source>
</evidence>
<feature type="compositionally biased region" description="Low complexity" evidence="9">
    <location>
        <begin position="539"/>
        <end position="548"/>
    </location>
</feature>
<dbReference type="InterPro" id="IPR040951">
    <property type="entry name" value="IL2RB_N1"/>
</dbReference>